<gene>
    <name evidence="3" type="ORF">NONO_c35370</name>
</gene>
<dbReference type="PANTHER" id="PTHR33231:SF1">
    <property type="entry name" value="30S RIBOSOMAL PROTEIN"/>
    <property type="match status" value="1"/>
</dbReference>
<dbReference type="Gene3D" id="3.30.505.50">
    <property type="entry name" value="Sigma 54 modulation/S30EA ribosomal protein, C-terminal domain"/>
    <property type="match status" value="2"/>
</dbReference>
<protein>
    <recommendedName>
        <fullName evidence="2">Sigma 54 modulation/S30EA ribosomal protein C-terminal domain-containing protein</fullName>
    </recommendedName>
</protein>
<name>W5TGM2_9NOCA</name>
<feature type="domain" description="Sigma 54 modulation/S30EA ribosomal protein C-terminal" evidence="2">
    <location>
        <begin position="230"/>
        <end position="272"/>
    </location>
</feature>
<dbReference type="KEGG" id="nno:NONO_c35370"/>
<evidence type="ECO:0000313" key="4">
    <source>
        <dbReference type="Proteomes" id="UP000019150"/>
    </source>
</evidence>
<accession>W5TGM2</accession>
<evidence type="ECO:0000259" key="2">
    <source>
        <dbReference type="Pfam" id="PF16321"/>
    </source>
</evidence>
<dbReference type="HOGENOM" id="CLU_079045_0_0_11"/>
<sequence length="279" mass="30880">MIAETIARSGRNSQNSHLGASDEIPWTHTESHPGTMPAVDIRLGGGVPSMFGEYARQRIRRVVEGALLPVSSISVRLASHYDSAVANPFVAQANITATRPVRVQAAGASAREAVDLLQSRVRVRLRALAGRRALHGTSCRPAGTLLYLRPTWERTVVRTKTFHLDTQTCDMAAREMSMMDYSFRLFIESGTGAESVLHRTAHGDYRLLRTAGRPRAVAPGCLPLVIAERPVPELDRDEALNRLALSASPFLFYRDPALDRGCVVYHRYDGHYAFMTSRR</sequence>
<dbReference type="GO" id="GO:0022627">
    <property type="term" value="C:cytosolic small ribosomal subunit"/>
    <property type="evidence" value="ECO:0007669"/>
    <property type="project" value="TreeGrafter"/>
</dbReference>
<organism evidence="3 4">
    <name type="scientific">Nocardia nova SH22a</name>
    <dbReference type="NCBI Taxonomy" id="1415166"/>
    <lineage>
        <taxon>Bacteria</taxon>
        <taxon>Bacillati</taxon>
        <taxon>Actinomycetota</taxon>
        <taxon>Actinomycetes</taxon>
        <taxon>Mycobacteriales</taxon>
        <taxon>Nocardiaceae</taxon>
        <taxon>Nocardia</taxon>
    </lineage>
</organism>
<dbReference type="GO" id="GO:0045900">
    <property type="term" value="P:negative regulation of translational elongation"/>
    <property type="evidence" value="ECO:0007669"/>
    <property type="project" value="TreeGrafter"/>
</dbReference>
<feature type="region of interest" description="Disordered" evidence="1">
    <location>
        <begin position="1"/>
        <end position="35"/>
    </location>
</feature>
<dbReference type="STRING" id="1415166.NONO_c35370"/>
<dbReference type="InterPro" id="IPR050574">
    <property type="entry name" value="HPF/YfiA_ribosome-assoc"/>
</dbReference>
<dbReference type="Proteomes" id="UP000019150">
    <property type="component" value="Chromosome"/>
</dbReference>
<dbReference type="eggNOG" id="COG1544">
    <property type="taxonomic scope" value="Bacteria"/>
</dbReference>
<feature type="domain" description="Sigma 54 modulation/S30EA ribosomal protein C-terminal" evidence="2">
    <location>
        <begin position="153"/>
        <end position="207"/>
    </location>
</feature>
<dbReference type="AlphaFoldDB" id="W5TGM2"/>
<dbReference type="InterPro" id="IPR032528">
    <property type="entry name" value="Ribosom_S30AE_C"/>
</dbReference>
<proteinExistence type="predicted"/>
<dbReference type="PANTHER" id="PTHR33231">
    <property type="entry name" value="30S RIBOSOMAL PROTEIN"/>
    <property type="match status" value="1"/>
</dbReference>
<reference evidence="3 4" key="1">
    <citation type="journal article" date="2014" name="Appl. Environ. Microbiol.">
        <title>Insights into the Microbial Degradation of Rubber and Gutta-Percha by Analysis of the Complete Genome of Nocardia nova SH22a.</title>
        <authorList>
            <person name="Luo Q."/>
            <person name="Hiessl S."/>
            <person name="Poehlein A."/>
            <person name="Daniel R."/>
            <person name="Steinbuchel A."/>
        </authorList>
    </citation>
    <scope>NUCLEOTIDE SEQUENCE [LARGE SCALE GENOMIC DNA]</scope>
    <source>
        <strain evidence="3">SH22a</strain>
    </source>
</reference>
<dbReference type="PATRIC" id="fig|1415166.3.peg.3626"/>
<evidence type="ECO:0000313" key="3">
    <source>
        <dbReference type="EMBL" id="AHH18324.1"/>
    </source>
</evidence>
<dbReference type="GO" id="GO:0043024">
    <property type="term" value="F:ribosomal small subunit binding"/>
    <property type="evidence" value="ECO:0007669"/>
    <property type="project" value="TreeGrafter"/>
</dbReference>
<dbReference type="EMBL" id="CP006850">
    <property type="protein sequence ID" value="AHH18324.1"/>
    <property type="molecule type" value="Genomic_DNA"/>
</dbReference>
<dbReference type="Pfam" id="PF16321">
    <property type="entry name" value="Ribosom_S30AE_C"/>
    <property type="match status" value="2"/>
</dbReference>
<evidence type="ECO:0000256" key="1">
    <source>
        <dbReference type="SAM" id="MobiDB-lite"/>
    </source>
</evidence>
<dbReference type="InterPro" id="IPR038416">
    <property type="entry name" value="Ribosom_S30AE_C_sf"/>
</dbReference>
<keyword evidence="4" id="KW-1185">Reference proteome</keyword>